<dbReference type="InterPro" id="IPR036013">
    <property type="entry name" value="Band_7/SPFH_dom_sf"/>
</dbReference>
<evidence type="ECO:0000313" key="4">
    <source>
        <dbReference type="Proteomes" id="UP000192582"/>
    </source>
</evidence>
<feature type="coiled-coil region" evidence="1">
    <location>
        <begin position="197"/>
        <end position="224"/>
    </location>
</feature>
<feature type="domain" description="Band 7" evidence="2">
    <location>
        <begin position="31"/>
        <end position="205"/>
    </location>
</feature>
<keyword evidence="1" id="KW-0175">Coiled coil</keyword>
<dbReference type="InterPro" id="IPR000163">
    <property type="entry name" value="Prohibitin"/>
</dbReference>
<dbReference type="OrthoDB" id="61146at2"/>
<dbReference type="AlphaFoldDB" id="A0A1W1VG39"/>
<reference evidence="3 4" key="1">
    <citation type="submission" date="2017-04" db="EMBL/GenBank/DDBJ databases">
        <authorList>
            <person name="Afonso C.L."/>
            <person name="Miller P.J."/>
            <person name="Scott M.A."/>
            <person name="Spackman E."/>
            <person name="Goraichik I."/>
            <person name="Dimitrov K.M."/>
            <person name="Suarez D.L."/>
            <person name="Swayne D.E."/>
        </authorList>
    </citation>
    <scope>NUCLEOTIDE SEQUENCE [LARGE SCALE GENOMIC DNA]</scope>
    <source>
        <strain evidence="3 4">KR-140</strain>
    </source>
</reference>
<name>A0A1W1VG39_9DEIO</name>
<dbReference type="GO" id="GO:0008233">
    <property type="term" value="F:peptidase activity"/>
    <property type="evidence" value="ECO:0007669"/>
    <property type="project" value="UniProtKB-KW"/>
</dbReference>
<keyword evidence="3" id="KW-0378">Hydrolase</keyword>
<dbReference type="GO" id="GO:0016020">
    <property type="term" value="C:membrane"/>
    <property type="evidence" value="ECO:0007669"/>
    <property type="project" value="InterPro"/>
</dbReference>
<dbReference type="SMART" id="SM00244">
    <property type="entry name" value="PHB"/>
    <property type="match status" value="1"/>
</dbReference>
<gene>
    <name evidence="3" type="ORF">SAMN00790413_01524</name>
</gene>
<dbReference type="PRINTS" id="PR00679">
    <property type="entry name" value="PROHIBITIN"/>
</dbReference>
<dbReference type="EMBL" id="FWWU01000009">
    <property type="protein sequence ID" value="SMB92322.1"/>
    <property type="molecule type" value="Genomic_DNA"/>
</dbReference>
<sequence>MTPNMPSPARFHPRTLPLTALALGVIYVLWSSVTVIPAGRAGVVFSALGGVKPGVRPSGLTFTAPLIEHAVLYDTRLQEVTLAHGQQDAAGEGAIRGRSKEGLDITADVTVQFRVNPTELPALHRELGPNYLETVVRPQVRSKVRDVVGQFGAADLISSQRQAVEAEVARQLTEVFTKNHLQLDAVLLRELKIPDSVAKAIEEKQTAEQQVQIERNRLQQADISAQRQVVVAEGEAKAAVARAKGEAQSLALRGQALRNNPQLVQLTVAEKLAPTIQTVMLPSGGNFLLDLQSLGNKGGTVTNAKP</sequence>
<protein>
    <submittedName>
        <fullName evidence="3">Regulator of protease activity HflC, stomatin/prohibitin superfamily</fullName>
    </submittedName>
</protein>
<dbReference type="Pfam" id="PF01145">
    <property type="entry name" value="Band_7"/>
    <property type="match status" value="1"/>
</dbReference>
<dbReference type="PANTHER" id="PTHR23222:SF0">
    <property type="entry name" value="PROHIBITIN 1"/>
    <property type="match status" value="1"/>
</dbReference>
<evidence type="ECO:0000259" key="2">
    <source>
        <dbReference type="SMART" id="SM00244"/>
    </source>
</evidence>
<evidence type="ECO:0000313" key="3">
    <source>
        <dbReference type="EMBL" id="SMB92322.1"/>
    </source>
</evidence>
<dbReference type="GO" id="GO:0006508">
    <property type="term" value="P:proteolysis"/>
    <property type="evidence" value="ECO:0007669"/>
    <property type="project" value="UniProtKB-KW"/>
</dbReference>
<organism evidence="3 4">
    <name type="scientific">Deinococcus hopiensis KR-140</name>
    <dbReference type="NCBI Taxonomy" id="695939"/>
    <lineage>
        <taxon>Bacteria</taxon>
        <taxon>Thermotogati</taxon>
        <taxon>Deinococcota</taxon>
        <taxon>Deinococci</taxon>
        <taxon>Deinococcales</taxon>
        <taxon>Deinococcaceae</taxon>
        <taxon>Deinococcus</taxon>
    </lineage>
</organism>
<dbReference type="STRING" id="695939.SAMN00790413_01524"/>
<dbReference type="Proteomes" id="UP000192582">
    <property type="component" value="Unassembled WGS sequence"/>
</dbReference>
<dbReference type="RefSeq" id="WP_084048968.1">
    <property type="nucleotide sequence ID" value="NZ_FWWU01000009.1"/>
</dbReference>
<dbReference type="Gene3D" id="3.30.479.30">
    <property type="entry name" value="Band 7 domain"/>
    <property type="match status" value="1"/>
</dbReference>
<dbReference type="PANTHER" id="PTHR23222">
    <property type="entry name" value="PROHIBITIN"/>
    <property type="match status" value="1"/>
</dbReference>
<proteinExistence type="predicted"/>
<keyword evidence="3" id="KW-0645">Protease</keyword>
<dbReference type="CDD" id="cd03401">
    <property type="entry name" value="SPFH_prohibitin"/>
    <property type="match status" value="1"/>
</dbReference>
<dbReference type="InterPro" id="IPR001107">
    <property type="entry name" value="Band_7"/>
</dbReference>
<keyword evidence="4" id="KW-1185">Reference proteome</keyword>
<accession>A0A1W1VG39</accession>
<dbReference type="SUPFAM" id="SSF117892">
    <property type="entry name" value="Band 7/SPFH domain"/>
    <property type="match status" value="1"/>
</dbReference>
<evidence type="ECO:0000256" key="1">
    <source>
        <dbReference type="SAM" id="Coils"/>
    </source>
</evidence>